<protein>
    <submittedName>
        <fullName evidence="3">Uncharacterized protein</fullName>
    </submittedName>
</protein>
<dbReference type="AlphaFoldDB" id="E4Z340"/>
<dbReference type="EMBL" id="FN656884">
    <property type="protein sequence ID" value="CBY42118.1"/>
    <property type="molecule type" value="Genomic_DNA"/>
</dbReference>
<keyword evidence="2" id="KW-1133">Transmembrane helix</keyword>
<organism evidence="3">
    <name type="scientific">Oikopleura dioica</name>
    <name type="common">Tunicate</name>
    <dbReference type="NCBI Taxonomy" id="34765"/>
    <lineage>
        <taxon>Eukaryota</taxon>
        <taxon>Metazoa</taxon>
        <taxon>Chordata</taxon>
        <taxon>Tunicata</taxon>
        <taxon>Appendicularia</taxon>
        <taxon>Copelata</taxon>
        <taxon>Oikopleuridae</taxon>
        <taxon>Oikopleura</taxon>
    </lineage>
</organism>
<keyword evidence="1" id="KW-0175">Coiled coil</keyword>
<feature type="transmembrane region" description="Helical" evidence="2">
    <location>
        <begin position="255"/>
        <end position="274"/>
    </location>
</feature>
<keyword evidence="2" id="KW-0812">Transmembrane</keyword>
<proteinExistence type="predicted"/>
<name>E4Z340_OIKDI</name>
<dbReference type="Proteomes" id="UP000011014">
    <property type="component" value="Unassembled WGS sequence"/>
</dbReference>
<keyword evidence="2" id="KW-0472">Membrane</keyword>
<gene>
    <name evidence="3" type="ORF">GSOID_T00025786001</name>
</gene>
<accession>E4Z340</accession>
<evidence type="ECO:0000256" key="1">
    <source>
        <dbReference type="SAM" id="Coils"/>
    </source>
</evidence>
<sequence>CVTNGENCFGTCTDAEIEKVENERNNRNNMLSDGSCIMADDEPEEPGLETTTPKNSLPVCPPNFGREFDGWTESRSTLRISEPKGSLLDRLKGQLWTEILKINKNEEETRIKPVNFRKGLQRPRNTTTKYHHGNHKYGVSISKQIKNTTGLTPEMRPNYFKLLEQIKEEEQKNKAREKRNADRLSYEQIRPPTNYFEKNGGSKRLSIKGGVLETFGPWPFVLPSRELRPAKQADILFYAKPGSSNFASWSNSKSGHFVLVLILLVDVALGLNALRLRRSQQARRLE</sequence>
<reference evidence="3" key="1">
    <citation type="journal article" date="2010" name="Science">
        <title>Plasticity of animal genome architecture unmasked by rapid evolution of a pelagic tunicate.</title>
        <authorList>
            <person name="Denoeud F."/>
            <person name="Henriet S."/>
            <person name="Mungpakdee S."/>
            <person name="Aury J.M."/>
            <person name="Da Silva C."/>
            <person name="Brinkmann H."/>
            <person name="Mikhaleva J."/>
            <person name="Olsen L.C."/>
            <person name="Jubin C."/>
            <person name="Canestro C."/>
            <person name="Bouquet J.M."/>
            <person name="Danks G."/>
            <person name="Poulain J."/>
            <person name="Campsteijn C."/>
            <person name="Adamski M."/>
            <person name="Cross I."/>
            <person name="Yadetie F."/>
            <person name="Muffato M."/>
            <person name="Louis A."/>
            <person name="Butcher S."/>
            <person name="Tsagkogeorga G."/>
            <person name="Konrad A."/>
            <person name="Singh S."/>
            <person name="Jensen M.F."/>
            <person name="Cong E.H."/>
            <person name="Eikeseth-Otteraa H."/>
            <person name="Noel B."/>
            <person name="Anthouard V."/>
            <person name="Porcel B.M."/>
            <person name="Kachouri-Lafond R."/>
            <person name="Nishino A."/>
            <person name="Ugolini M."/>
            <person name="Chourrout P."/>
            <person name="Nishida H."/>
            <person name="Aasland R."/>
            <person name="Huzurbazar S."/>
            <person name="Westhof E."/>
            <person name="Delsuc F."/>
            <person name="Lehrach H."/>
            <person name="Reinhardt R."/>
            <person name="Weissenbach J."/>
            <person name="Roy S.W."/>
            <person name="Artiguenave F."/>
            <person name="Postlethwait J.H."/>
            <person name="Manak J.R."/>
            <person name="Thompson E.M."/>
            <person name="Jaillon O."/>
            <person name="Du Pasquier L."/>
            <person name="Boudinot P."/>
            <person name="Liberles D.A."/>
            <person name="Volff J.N."/>
            <person name="Philippe H."/>
            <person name="Lenhard B."/>
            <person name="Roest Crollius H."/>
            <person name="Wincker P."/>
            <person name="Chourrout D."/>
        </authorList>
    </citation>
    <scope>NUCLEOTIDE SEQUENCE [LARGE SCALE GENOMIC DNA]</scope>
</reference>
<evidence type="ECO:0000313" key="3">
    <source>
        <dbReference type="EMBL" id="CBY42118.1"/>
    </source>
</evidence>
<feature type="non-terminal residue" evidence="3">
    <location>
        <position position="1"/>
    </location>
</feature>
<evidence type="ECO:0000256" key="2">
    <source>
        <dbReference type="SAM" id="Phobius"/>
    </source>
</evidence>
<feature type="coiled-coil region" evidence="1">
    <location>
        <begin position="159"/>
        <end position="187"/>
    </location>
</feature>